<gene>
    <name evidence="2" type="ORF">ALE3EI_1519</name>
</gene>
<evidence type="ECO:0000313" key="3">
    <source>
        <dbReference type="Proteomes" id="UP000515514"/>
    </source>
</evidence>
<dbReference type="KEGG" id="alti:ALE3EI_1519"/>
<protein>
    <submittedName>
        <fullName evidence="2">Uncharacterized protein</fullName>
    </submittedName>
</protein>
<keyword evidence="3" id="KW-1185">Reference proteome</keyword>
<dbReference type="EMBL" id="CP052909">
    <property type="protein sequence ID" value="QNJ98077.1"/>
    <property type="molecule type" value="Genomic_DNA"/>
</dbReference>
<feature type="signal peptide" evidence="1">
    <location>
        <begin position="1"/>
        <end position="21"/>
    </location>
</feature>
<feature type="chain" id="PRO_5028816319" evidence="1">
    <location>
        <begin position="22"/>
        <end position="183"/>
    </location>
</feature>
<dbReference type="Proteomes" id="UP000515514">
    <property type="component" value="Chromosome"/>
</dbReference>
<proteinExistence type="predicted"/>
<dbReference type="PROSITE" id="PS51257">
    <property type="entry name" value="PROKAR_LIPOPROTEIN"/>
    <property type="match status" value="1"/>
</dbReference>
<dbReference type="AlphaFoldDB" id="A0A7G8PUR1"/>
<evidence type="ECO:0000256" key="1">
    <source>
        <dbReference type="SAM" id="SignalP"/>
    </source>
</evidence>
<name>A0A7G8PUR1_9FLAO</name>
<keyword evidence="1" id="KW-0732">Signal</keyword>
<evidence type="ECO:0000313" key="2">
    <source>
        <dbReference type="EMBL" id="QNJ98077.1"/>
    </source>
</evidence>
<accession>A0A7G8PUR1</accession>
<dbReference type="RefSeq" id="WP_186987700.1">
    <property type="nucleotide sequence ID" value="NZ_CP052909.1"/>
</dbReference>
<reference evidence="2 3" key="1">
    <citation type="submission" date="2020-04" db="EMBL/GenBank/DDBJ databases">
        <title>Genome sequence of Altibacter aquimarinus strain ALE3EI.</title>
        <authorList>
            <person name="Oh H.-M."/>
            <person name="Jang D."/>
        </authorList>
    </citation>
    <scope>NUCLEOTIDE SEQUENCE [LARGE SCALE GENOMIC DNA]</scope>
    <source>
        <strain evidence="2 3">ALE3EI</strain>
    </source>
</reference>
<sequence>MKKIIITIIIAIFACNFQAQAQNCNQGAKLAEKTWEKWGPWKPNITLIPFKAEVQKIKNVWNWIAANGGATIGPRLLELDGGNESGNIAGQTKSTFVTPPSFDDRVEITINKYDGRAKTGVVICVQGRDGVTTQKASYEFPNDRNGKVKKFTLNNVRGKIIIVAMKNQSVGNKFKYRINGKKK</sequence>
<organism evidence="2 3">
    <name type="scientific">Constantimarinum furrinae</name>
    <dbReference type="NCBI Taxonomy" id="2562285"/>
    <lineage>
        <taxon>Bacteria</taxon>
        <taxon>Pseudomonadati</taxon>
        <taxon>Bacteroidota</taxon>
        <taxon>Flavobacteriia</taxon>
        <taxon>Flavobacteriales</taxon>
        <taxon>Flavobacteriaceae</taxon>
        <taxon>Altibacter/Constantimarinum group</taxon>
        <taxon>Constantimarinum</taxon>
    </lineage>
</organism>